<dbReference type="EMBL" id="AFYH01036947">
    <property type="status" value="NOT_ANNOTATED_CDS"/>
    <property type="molecule type" value="Genomic_DNA"/>
</dbReference>
<dbReference type="InParanoid" id="H3AVP6"/>
<feature type="coiled-coil region" evidence="5">
    <location>
        <begin position="17"/>
        <end position="237"/>
    </location>
</feature>
<evidence type="ECO:0000256" key="3">
    <source>
        <dbReference type="ARBA" id="ARBA00023054"/>
    </source>
</evidence>
<name>H3AVP6_LATCH</name>
<dbReference type="Bgee" id="ENSLACG00000012072">
    <property type="expression patterns" value="Expressed in chordate pharynx"/>
</dbReference>
<dbReference type="InterPro" id="IPR033290">
    <property type="entry name" value="CCDC39"/>
</dbReference>
<dbReference type="SUPFAM" id="SSF57997">
    <property type="entry name" value="Tropomyosin"/>
    <property type="match status" value="1"/>
</dbReference>
<dbReference type="GO" id="GO:0036159">
    <property type="term" value="P:inner dynein arm assembly"/>
    <property type="evidence" value="ECO:0007669"/>
    <property type="project" value="InterPro"/>
</dbReference>
<reference evidence="8" key="1">
    <citation type="submission" date="2011-08" db="EMBL/GenBank/DDBJ databases">
        <title>The draft genome of Latimeria chalumnae.</title>
        <authorList>
            <person name="Di Palma F."/>
            <person name="Alfoldi J."/>
            <person name="Johnson J."/>
            <person name="Berlin A."/>
            <person name="Gnerre S."/>
            <person name="Jaffe D."/>
            <person name="MacCallum I."/>
            <person name="Young S."/>
            <person name="Walker B.J."/>
            <person name="Lander E."/>
            <person name="Lindblad-Toh K."/>
        </authorList>
    </citation>
    <scope>NUCLEOTIDE SEQUENCE [LARGE SCALE GENOMIC DNA]</scope>
    <source>
        <strain evidence="8">Wild caught</strain>
    </source>
</reference>
<dbReference type="GO" id="GO:0060287">
    <property type="term" value="P:epithelial cilium movement involved in determination of left/right asymmetry"/>
    <property type="evidence" value="ECO:0007669"/>
    <property type="project" value="TreeGrafter"/>
</dbReference>
<proteinExistence type="inferred from homology"/>
<gene>
    <name evidence="7" type="primary">CCDC39</name>
</gene>
<dbReference type="Ensembl" id="ENSLACT00000013814.2">
    <property type="protein sequence ID" value="ENSLACP00000013717.2"/>
    <property type="gene ID" value="ENSLACG00000012072.2"/>
</dbReference>
<protein>
    <recommendedName>
        <fullName evidence="2">Coiled-coil domain-containing protein 39</fullName>
    </recommendedName>
</protein>
<evidence type="ECO:0000256" key="2">
    <source>
        <dbReference type="ARBA" id="ARBA00016725"/>
    </source>
</evidence>
<dbReference type="HOGENOM" id="CLU_009793_2_0_1"/>
<feature type="coiled-coil region" evidence="5">
    <location>
        <begin position="664"/>
        <end position="823"/>
    </location>
</feature>
<dbReference type="Proteomes" id="UP000008672">
    <property type="component" value="Unassembled WGS sequence"/>
</dbReference>
<dbReference type="EMBL" id="AFYH01036948">
    <property type="status" value="NOT_ANNOTATED_CDS"/>
    <property type="molecule type" value="Genomic_DNA"/>
</dbReference>
<feature type="coiled-coil region" evidence="5">
    <location>
        <begin position="269"/>
        <end position="401"/>
    </location>
</feature>
<dbReference type="RefSeq" id="XP_005991970.1">
    <property type="nucleotide sequence ID" value="XM_005991908.2"/>
</dbReference>
<organism evidence="7 8">
    <name type="scientific">Latimeria chalumnae</name>
    <name type="common">Coelacanth</name>
    <dbReference type="NCBI Taxonomy" id="7897"/>
    <lineage>
        <taxon>Eukaryota</taxon>
        <taxon>Metazoa</taxon>
        <taxon>Chordata</taxon>
        <taxon>Craniata</taxon>
        <taxon>Vertebrata</taxon>
        <taxon>Euteleostomi</taxon>
        <taxon>Coelacanthiformes</taxon>
        <taxon>Coelacanthidae</taxon>
        <taxon>Latimeria</taxon>
    </lineage>
</organism>
<dbReference type="PANTHER" id="PTHR18962">
    <property type="entry name" value="COILED-COIL DOMAIN-CONTAINING PROTEIN 39"/>
    <property type="match status" value="1"/>
</dbReference>
<reference evidence="7" key="2">
    <citation type="submission" date="2025-08" db="UniProtKB">
        <authorList>
            <consortium name="Ensembl"/>
        </authorList>
    </citation>
    <scope>IDENTIFICATION</scope>
</reference>
<dbReference type="KEGG" id="lcm:102367662"/>
<keyword evidence="3 5" id="KW-0175">Coiled coil</keyword>
<feature type="compositionally biased region" description="Low complexity" evidence="6">
    <location>
        <begin position="870"/>
        <end position="909"/>
    </location>
</feature>
<evidence type="ECO:0000256" key="4">
    <source>
        <dbReference type="ARBA" id="ARBA00045182"/>
    </source>
</evidence>
<comment type="function">
    <text evidence="4">Required for assembly of dynein regulatory complex (DRC) and inner dynein arm (IDA) complexes, which are responsible for ciliary beat regulation, thereby playing a central role in motility in cilia and flagella. Probably acts together with CCDC40 to form a molecular ruler that determines the 96 nanometer (nm) repeat length and arrangements of components in cilia and flagella. Not required for outer dynein arm complexes assembly.</text>
</comment>
<dbReference type="GO" id="GO:0005930">
    <property type="term" value="C:axoneme"/>
    <property type="evidence" value="ECO:0007669"/>
    <property type="project" value="InterPro"/>
</dbReference>
<evidence type="ECO:0000313" key="7">
    <source>
        <dbReference type="Ensembl" id="ENSLACP00000013717.2"/>
    </source>
</evidence>
<dbReference type="GO" id="GO:0005576">
    <property type="term" value="C:extracellular region"/>
    <property type="evidence" value="ECO:0007669"/>
    <property type="project" value="GOC"/>
</dbReference>
<dbReference type="PANTHER" id="PTHR18962:SF0">
    <property type="entry name" value="COILED-COIL DOMAIN-CONTAINING PROTEIN 39"/>
    <property type="match status" value="1"/>
</dbReference>
<dbReference type="FunCoup" id="H3AVP6">
    <property type="interactions" value="82"/>
</dbReference>
<feature type="region of interest" description="Disordered" evidence="6">
    <location>
        <begin position="870"/>
        <end position="945"/>
    </location>
</feature>
<evidence type="ECO:0000256" key="6">
    <source>
        <dbReference type="SAM" id="MobiDB-lite"/>
    </source>
</evidence>
<reference evidence="7" key="3">
    <citation type="submission" date="2025-09" db="UniProtKB">
        <authorList>
            <consortium name="Ensembl"/>
        </authorList>
    </citation>
    <scope>IDENTIFICATION</scope>
</reference>
<feature type="compositionally biased region" description="Low complexity" evidence="6">
    <location>
        <begin position="917"/>
        <end position="930"/>
    </location>
</feature>
<dbReference type="STRING" id="7897.ENSLACP00000013717"/>
<feature type="coiled-coil region" evidence="5">
    <location>
        <begin position="458"/>
        <end position="525"/>
    </location>
</feature>
<dbReference type="GO" id="GO:0060285">
    <property type="term" value="P:cilium-dependent cell motility"/>
    <property type="evidence" value="ECO:0007669"/>
    <property type="project" value="TreeGrafter"/>
</dbReference>
<dbReference type="OMA" id="NSKNCDE"/>
<evidence type="ECO:0000256" key="1">
    <source>
        <dbReference type="ARBA" id="ARBA00005805"/>
    </source>
</evidence>
<evidence type="ECO:0000256" key="5">
    <source>
        <dbReference type="SAM" id="Coils"/>
    </source>
</evidence>
<evidence type="ECO:0000313" key="8">
    <source>
        <dbReference type="Proteomes" id="UP000008672"/>
    </source>
</evidence>
<keyword evidence="8" id="KW-1185">Reference proteome</keyword>
<comment type="similarity">
    <text evidence="1">Belongs to the CCDC39 family.</text>
</comment>
<dbReference type="OrthoDB" id="10259720at2759"/>
<dbReference type="EMBL" id="AFYH01036949">
    <property type="status" value="NOT_ANNOTATED_CDS"/>
    <property type="molecule type" value="Genomic_DNA"/>
</dbReference>
<dbReference type="AlphaFoldDB" id="H3AVP6"/>
<dbReference type="GeneID" id="102367662"/>
<dbReference type="GeneTree" id="ENSGT00390000015010"/>
<dbReference type="CTD" id="339829"/>
<accession>H3AVP6</accession>
<sequence>MTSAILAEVNWDEGFAIPVANEENKALEDQLQENQKEKVNLENQVTEYEDRIHAMAEHLKNVRQELSHTQSICRAREKEIETEEHFKTLAEREMGRLKQEILRLENEMISLREKRNIQENNIFRATQKVEELKSQLNWDQQALEAWLEESARKDEDTFTIQKYAQEDDGKIRALSQQLERMTNEANQKRKTLDAKLTETIMVQIELDKIAEDFRRAHSERQELIRQWENTIEQMQKRDQEIDNCALLLAEQKQKIRERDAMIKEKLHFLENEAGNNREYEKKISSTERLATKLRAEYQNHETSRASLQNELECLKTTVDRTATDLEGMRTKVANLKKEIQKKEKKLNFAQNEQANLTEKLNSATESTLSVEERATRMEEMLKKEEQQVQELEIQLRHVREQLFKKYQELHDQKMKEKNISAELAGNRAVLRNLNCRLHKLDHEALKQQEIIYNQDFQIQQLERRISRLKGEINTDEKRGLKLKVAELTRSLEEKTNIYNLLIAQLKKLQDDINYVKKEMEKTGLEKDNLSVKIEELTLFNDSSDKELKRIRVAKQDLMVEDNILKLEIKRLRDALYNKKGSVLSLEKRKLQLQTAMRERTEEIKVHKEMLQIQFRMVDQERQSISAELHDRLAKIDKLKKRYEILMVSMAPPEGEEEKSQAYYVIKAAQEKEELQREGDELDAKIRKAEKEVRAMENTLYLINNRNATYRSSFKTVTETSEEYEDKLKLEEQKRAAEEKYRYKRRQIRELQEDIQSMGLTLDNMNRDAAAQNQSVEDHQIKIVHLNKELDDQKPKLERVKKQCLKLRKEIRSAKKSKSETQEERDIDLRELKDFNRSVNNLLVDAMESYPDVATALQMYFQQAGLELPTSFSTPGSRSSSRPTSTHSFTSLRSSSKTSASSGSGRSIKTVDLGLAVTSPPLTPSSSRASSGGSGTRSSQHRKSLK</sequence>
<dbReference type="Pfam" id="PF24161">
    <property type="entry name" value="CCDC39"/>
    <property type="match status" value="1"/>
</dbReference>
<dbReference type="eggNOG" id="ENOG502QS0D">
    <property type="taxonomic scope" value="Eukaryota"/>
</dbReference>